<protein>
    <recommendedName>
        <fullName evidence="4">Regulator of phospholipase D SRF1</fullName>
    </recommendedName>
</protein>
<reference evidence="2" key="1">
    <citation type="submission" date="2021-03" db="EMBL/GenBank/DDBJ databases">
        <authorList>
            <person name="Palmer J.M."/>
        </authorList>
    </citation>
    <scope>NUCLEOTIDE SEQUENCE</scope>
    <source>
        <strain evidence="2">ARV_011</strain>
    </source>
</reference>
<feature type="transmembrane region" description="Helical" evidence="1">
    <location>
        <begin position="376"/>
        <end position="397"/>
    </location>
</feature>
<dbReference type="EMBL" id="JAHMUF010000007">
    <property type="protein sequence ID" value="KAG7194332.1"/>
    <property type="molecule type" value="Genomic_DNA"/>
</dbReference>
<evidence type="ECO:0000313" key="3">
    <source>
        <dbReference type="Proteomes" id="UP000790833"/>
    </source>
</evidence>
<proteinExistence type="predicted"/>
<sequence>MSSNGNYSELESRPRTRALLDPVSIKNPFEHSTINAYGHTANIVPPFVLDTLTYASNREQKDTGARDVNVDAISNQRSNKEDRRLYASSANMTRYATDNNTLTTAVTEDAFGTNEDEYIKTIDDTWHKFLASVTQPSGYDRDVVTFETKRLPDLGLDKEWGGDHRLKLALVGSSSQNSSDEDKDDRDYFLCFPFFRKPRKSKDFESDSPKVRSRAGYWMSNEKRKIVIPTLQRMFLLNPMVPLILRVVIIILVGTSLGMAITIFQFSNNRIDAVAQQPSTIMAIVVQCFALAYLIYIAYDEYSGKPLGLRNPMGKMKLILLDLLFIIFSAANLALAFNTLYDDKWACVRSNSFTKVGVPSGKIGSLCRRQRAMVSFLFMILCFWCLTFTISITRVVVRVSGVDDIRG</sequence>
<dbReference type="RefSeq" id="XP_043049879.1">
    <property type="nucleotide sequence ID" value="XM_043195213.1"/>
</dbReference>
<comment type="caution">
    <text evidence="2">The sequence shown here is derived from an EMBL/GenBank/DDBJ whole genome shotgun (WGS) entry which is preliminary data.</text>
</comment>
<dbReference type="PANTHER" id="PTHR36819">
    <property type="entry name" value="REGULATOR OF PHOSPHOLIPASE D SRF1"/>
    <property type="match status" value="1"/>
</dbReference>
<feature type="transmembrane region" description="Helical" evidence="1">
    <location>
        <begin position="319"/>
        <end position="341"/>
    </location>
</feature>
<keyword evidence="3" id="KW-1185">Reference proteome</keyword>
<accession>A0A9P7VAK4</accession>
<dbReference type="GeneID" id="66117918"/>
<dbReference type="Proteomes" id="UP000790833">
    <property type="component" value="Unassembled WGS sequence"/>
</dbReference>
<keyword evidence="1" id="KW-0472">Membrane</keyword>
<organism evidence="2 3">
    <name type="scientific">Scheffersomyces spartinae</name>
    <dbReference type="NCBI Taxonomy" id="45513"/>
    <lineage>
        <taxon>Eukaryota</taxon>
        <taxon>Fungi</taxon>
        <taxon>Dikarya</taxon>
        <taxon>Ascomycota</taxon>
        <taxon>Saccharomycotina</taxon>
        <taxon>Pichiomycetes</taxon>
        <taxon>Debaryomycetaceae</taxon>
        <taxon>Scheffersomyces</taxon>
    </lineage>
</organism>
<dbReference type="AlphaFoldDB" id="A0A9P7VAK4"/>
<gene>
    <name evidence="2" type="ORF">KQ657_004544</name>
</gene>
<feature type="transmembrane region" description="Helical" evidence="1">
    <location>
        <begin position="279"/>
        <end position="299"/>
    </location>
</feature>
<evidence type="ECO:0000313" key="2">
    <source>
        <dbReference type="EMBL" id="KAG7194332.1"/>
    </source>
</evidence>
<dbReference type="PANTHER" id="PTHR36819:SF1">
    <property type="entry name" value="REGULATOR OF PHOSPHOLIPASE D SRF1"/>
    <property type="match status" value="1"/>
</dbReference>
<dbReference type="OrthoDB" id="2589563at2759"/>
<evidence type="ECO:0008006" key="4">
    <source>
        <dbReference type="Google" id="ProtNLM"/>
    </source>
</evidence>
<dbReference type="InterPro" id="IPR037737">
    <property type="entry name" value="Srf1"/>
</dbReference>
<keyword evidence="1" id="KW-1133">Transmembrane helix</keyword>
<evidence type="ECO:0000256" key="1">
    <source>
        <dbReference type="SAM" id="Phobius"/>
    </source>
</evidence>
<dbReference type="GO" id="GO:0000324">
    <property type="term" value="C:fungal-type vacuole"/>
    <property type="evidence" value="ECO:0007669"/>
    <property type="project" value="TreeGrafter"/>
</dbReference>
<name>A0A9P7VAK4_9ASCO</name>
<dbReference type="GO" id="GO:0071944">
    <property type="term" value="C:cell periphery"/>
    <property type="evidence" value="ECO:0007669"/>
    <property type="project" value="TreeGrafter"/>
</dbReference>
<feature type="transmembrane region" description="Helical" evidence="1">
    <location>
        <begin position="243"/>
        <end position="267"/>
    </location>
</feature>
<keyword evidence="1" id="KW-0812">Transmembrane</keyword>